<dbReference type="Proteomes" id="UP000759131">
    <property type="component" value="Unassembled WGS sequence"/>
</dbReference>
<comment type="cofactor">
    <cofactor evidence="13">
        <name>Fe(2+)</name>
        <dbReference type="ChEBI" id="CHEBI:29033"/>
    </cofactor>
</comment>
<feature type="domain" description="Fatty acid desaturase" evidence="15">
    <location>
        <begin position="325"/>
        <end position="509"/>
    </location>
</feature>
<keyword evidence="5" id="KW-0479">Metal-binding</keyword>
<keyword evidence="6" id="KW-0276">Fatty acid metabolism</keyword>
<protein>
    <recommendedName>
        <fullName evidence="15">Fatty acid desaturase domain-containing protein</fullName>
    </recommendedName>
</protein>
<evidence type="ECO:0000256" key="13">
    <source>
        <dbReference type="RuleBase" id="RU000581"/>
    </source>
</evidence>
<keyword evidence="3 13" id="KW-0444">Lipid biosynthesis</keyword>
<evidence type="ECO:0000256" key="3">
    <source>
        <dbReference type="ARBA" id="ARBA00022516"/>
    </source>
</evidence>
<dbReference type="GO" id="GO:0005506">
    <property type="term" value="F:iron ion binding"/>
    <property type="evidence" value="ECO:0007669"/>
    <property type="project" value="TreeGrafter"/>
</dbReference>
<keyword evidence="17" id="KW-1185">Reference proteome</keyword>
<feature type="domain" description="Fatty acid desaturase" evidence="15">
    <location>
        <begin position="72"/>
        <end position="268"/>
    </location>
</feature>
<feature type="transmembrane region" description="Helical" evidence="14">
    <location>
        <begin position="204"/>
        <end position="226"/>
    </location>
</feature>
<comment type="subcellular location">
    <subcellularLocation>
        <location evidence="1">Membrane</location>
        <topology evidence="1">Multi-pass membrane protein</topology>
    </subcellularLocation>
</comment>
<keyword evidence="4 13" id="KW-0812">Transmembrane</keyword>
<evidence type="ECO:0000256" key="11">
    <source>
        <dbReference type="ARBA" id="ARBA00023136"/>
    </source>
</evidence>
<evidence type="ECO:0000256" key="5">
    <source>
        <dbReference type="ARBA" id="ARBA00022723"/>
    </source>
</evidence>
<dbReference type="EMBL" id="CAJPIZ010006741">
    <property type="protein sequence ID" value="CAG2109773.1"/>
    <property type="molecule type" value="Genomic_DNA"/>
</dbReference>
<evidence type="ECO:0000256" key="8">
    <source>
        <dbReference type="ARBA" id="ARBA00023002"/>
    </source>
</evidence>
<dbReference type="CDD" id="cd03505">
    <property type="entry name" value="Delta9-FADS-like"/>
    <property type="match status" value="2"/>
</dbReference>
<evidence type="ECO:0000256" key="2">
    <source>
        <dbReference type="ARBA" id="ARBA00009295"/>
    </source>
</evidence>
<dbReference type="Pfam" id="PF00487">
    <property type="entry name" value="FA_desaturase"/>
    <property type="match status" value="2"/>
</dbReference>
<reference evidence="16" key="1">
    <citation type="submission" date="2020-11" db="EMBL/GenBank/DDBJ databases">
        <authorList>
            <person name="Tran Van P."/>
        </authorList>
    </citation>
    <scope>NUCLEOTIDE SEQUENCE</scope>
</reference>
<gene>
    <name evidence="16" type="ORF">OSB1V03_LOCUS9760</name>
</gene>
<dbReference type="InterPro" id="IPR015876">
    <property type="entry name" value="Acyl-CoA_DS"/>
</dbReference>
<sequence>MINNMDNSINMVKSNHAESTSVNKPRNIYKLEIVWRNVAMFILLHLVAVYGLYISVFYVSLNMIYYLTAVNFLCGLGILAGAHRLWAHRSYKARLPLKIFLAILQTASIQNDIYEWARDHRLHHKHSDTDADPHNSRRGFFFSHVGWLLCRKHPEVKEKGKTVDMSDLWADPLIRFQRRFYIPLTIIIRLTLFTYLPMRWFDVSYLDGLAINMMALVANLNHTWLVNSAAHIYGYKPYDNTINPKENRAVVYLALGEGYHNYHHTFPYDYSASEYGWADGFNPATAFIDLCYKLGLAYDLKKPTKETIEQRVKRTGNESQKLIICGAHRLWCHRSYKARLPLQILLMVFNTLALENDIYEWSRDHRLHHKHSDTDADPHNSRRGFFFSHVGWLLSRKHPEVKAKGKTINMDDLANDPVIRFQRAFYIPLVLLIWGLIPTYVPHYLWGETLWNGWFVCVLTRYTYVLNITWCVNSVAHLWGMKPYDKNIVPVEANMKNFIFGGGFHNYHHTDYSASEFGWQRVFNPATAFIDFFAYIGWAYDLKKASKEIIESRRQKTGESVSESKSQAME</sequence>
<dbReference type="GO" id="GO:0004768">
    <property type="term" value="F:stearoyl-CoA 9-desaturase activity"/>
    <property type="evidence" value="ECO:0007669"/>
    <property type="project" value="TreeGrafter"/>
</dbReference>
<evidence type="ECO:0000256" key="14">
    <source>
        <dbReference type="SAM" id="Phobius"/>
    </source>
</evidence>
<dbReference type="GO" id="GO:0005789">
    <property type="term" value="C:endoplasmic reticulum membrane"/>
    <property type="evidence" value="ECO:0007669"/>
    <property type="project" value="TreeGrafter"/>
</dbReference>
<dbReference type="PRINTS" id="PR00075">
    <property type="entry name" value="FACDDSATRASE"/>
</dbReference>
<evidence type="ECO:0000313" key="16">
    <source>
        <dbReference type="EMBL" id="CAD7629343.1"/>
    </source>
</evidence>
<evidence type="ECO:0000256" key="9">
    <source>
        <dbReference type="ARBA" id="ARBA00023004"/>
    </source>
</evidence>
<evidence type="ECO:0000256" key="4">
    <source>
        <dbReference type="ARBA" id="ARBA00022692"/>
    </source>
</evidence>
<keyword evidence="8 13" id="KW-0560">Oxidoreductase</keyword>
<dbReference type="InterPro" id="IPR005804">
    <property type="entry name" value="FA_desaturase_dom"/>
</dbReference>
<keyword evidence="11 14" id="KW-0472">Membrane</keyword>
<proteinExistence type="inferred from homology"/>
<evidence type="ECO:0000256" key="7">
    <source>
        <dbReference type="ARBA" id="ARBA00022989"/>
    </source>
</evidence>
<dbReference type="PANTHER" id="PTHR11351">
    <property type="entry name" value="ACYL-COA DESATURASE"/>
    <property type="match status" value="1"/>
</dbReference>
<feature type="transmembrane region" description="Helical" evidence="14">
    <location>
        <begin position="180"/>
        <end position="198"/>
    </location>
</feature>
<dbReference type="PANTHER" id="PTHR11351:SF31">
    <property type="entry name" value="DESATURASE 1, ISOFORM A-RELATED"/>
    <property type="match status" value="1"/>
</dbReference>
<dbReference type="EMBL" id="OC861316">
    <property type="protein sequence ID" value="CAD7629343.1"/>
    <property type="molecule type" value="Genomic_DNA"/>
</dbReference>
<evidence type="ECO:0000256" key="1">
    <source>
        <dbReference type="ARBA" id="ARBA00004141"/>
    </source>
</evidence>
<name>A0A7R9KU41_9ACAR</name>
<dbReference type="OrthoDB" id="10260134at2759"/>
<keyword evidence="10" id="KW-0443">Lipid metabolism</keyword>
<dbReference type="PROSITE" id="PS00476">
    <property type="entry name" value="FATTY_ACID_DESATUR_1"/>
    <property type="match status" value="1"/>
</dbReference>
<dbReference type="GO" id="GO:0006636">
    <property type="term" value="P:unsaturated fatty acid biosynthetic process"/>
    <property type="evidence" value="ECO:0007669"/>
    <property type="project" value="TreeGrafter"/>
</dbReference>
<dbReference type="InterPro" id="IPR001522">
    <property type="entry name" value="FADS-1_CS"/>
</dbReference>
<feature type="non-terminal residue" evidence="16">
    <location>
        <position position="570"/>
    </location>
</feature>
<feature type="transmembrane region" description="Helical" evidence="14">
    <location>
        <begin position="451"/>
        <end position="472"/>
    </location>
</feature>
<evidence type="ECO:0000313" key="17">
    <source>
        <dbReference type="Proteomes" id="UP000759131"/>
    </source>
</evidence>
<accession>A0A7R9KU41</accession>
<evidence type="ECO:0000256" key="10">
    <source>
        <dbReference type="ARBA" id="ARBA00023098"/>
    </source>
</evidence>
<evidence type="ECO:0000259" key="15">
    <source>
        <dbReference type="Pfam" id="PF00487"/>
    </source>
</evidence>
<keyword evidence="7 14" id="KW-1133">Transmembrane helix</keyword>
<organism evidence="16">
    <name type="scientific">Medioppia subpectinata</name>
    <dbReference type="NCBI Taxonomy" id="1979941"/>
    <lineage>
        <taxon>Eukaryota</taxon>
        <taxon>Metazoa</taxon>
        <taxon>Ecdysozoa</taxon>
        <taxon>Arthropoda</taxon>
        <taxon>Chelicerata</taxon>
        <taxon>Arachnida</taxon>
        <taxon>Acari</taxon>
        <taxon>Acariformes</taxon>
        <taxon>Sarcoptiformes</taxon>
        <taxon>Oribatida</taxon>
        <taxon>Brachypylina</taxon>
        <taxon>Oppioidea</taxon>
        <taxon>Oppiidae</taxon>
        <taxon>Medioppia</taxon>
    </lineage>
</organism>
<feature type="transmembrane region" description="Helical" evidence="14">
    <location>
        <begin position="64"/>
        <end position="86"/>
    </location>
</feature>
<keyword evidence="9" id="KW-0408">Iron</keyword>
<dbReference type="AlphaFoldDB" id="A0A7R9KU41"/>
<evidence type="ECO:0000256" key="6">
    <source>
        <dbReference type="ARBA" id="ARBA00022832"/>
    </source>
</evidence>
<comment type="domain">
    <text evidence="13">The histidine box domains are involved in binding the catalytic metal ions.</text>
</comment>
<evidence type="ECO:0000256" key="12">
    <source>
        <dbReference type="ARBA" id="ARBA00023160"/>
    </source>
</evidence>
<feature type="transmembrane region" description="Helical" evidence="14">
    <location>
        <begin position="425"/>
        <end position="445"/>
    </location>
</feature>
<keyword evidence="12 13" id="KW-0275">Fatty acid biosynthesis</keyword>
<comment type="similarity">
    <text evidence="2 13">Belongs to the fatty acid desaturase type 1 family.</text>
</comment>
<feature type="transmembrane region" description="Helical" evidence="14">
    <location>
        <begin position="34"/>
        <end position="58"/>
    </location>
</feature>